<evidence type="ECO:0000259" key="1">
    <source>
        <dbReference type="Pfam" id="PF00561"/>
    </source>
</evidence>
<evidence type="ECO:0000313" key="3">
    <source>
        <dbReference type="Proteomes" id="UP000077342"/>
    </source>
</evidence>
<reference evidence="3" key="1">
    <citation type="submission" date="2016-04" db="EMBL/GenBank/DDBJ databases">
        <authorList>
            <person name="Strapagiel D."/>
            <person name="Borowka P."/>
            <person name="Marciniak B."/>
            <person name="Bakula Z."/>
            <person name="Van Ingen J."/>
            <person name="Safianowska A."/>
            <person name="Dziadek J."/>
            <person name="Jagielski T."/>
        </authorList>
    </citation>
    <scope>NUCLEOTIDE SEQUENCE [LARGE SCALE GENOMIC DNA]</scope>
    <source>
        <strain evidence="3">1010001458</strain>
    </source>
</reference>
<keyword evidence="3" id="KW-1185">Reference proteome</keyword>
<dbReference type="InterPro" id="IPR050266">
    <property type="entry name" value="AB_hydrolase_sf"/>
</dbReference>
<dbReference type="Gene3D" id="3.40.50.1820">
    <property type="entry name" value="alpha/beta hydrolase"/>
    <property type="match status" value="1"/>
</dbReference>
<dbReference type="Proteomes" id="UP000077342">
    <property type="component" value="Unassembled WGS sequence"/>
</dbReference>
<dbReference type="InterPro" id="IPR000073">
    <property type="entry name" value="AB_hydrolase_1"/>
</dbReference>
<dbReference type="RefSeq" id="WP_075513359.1">
    <property type="nucleotide sequence ID" value="NZ_CP089224.1"/>
</dbReference>
<proteinExistence type="predicted"/>
<name>A0A163UV95_9MYCO</name>
<protein>
    <recommendedName>
        <fullName evidence="1">AB hydrolase-1 domain-containing protein</fullName>
    </recommendedName>
</protein>
<accession>A0A163UV95</accession>
<dbReference type="PANTHER" id="PTHR43798">
    <property type="entry name" value="MONOACYLGLYCEROL LIPASE"/>
    <property type="match status" value="1"/>
</dbReference>
<dbReference type="GO" id="GO:0003824">
    <property type="term" value="F:catalytic activity"/>
    <property type="evidence" value="ECO:0007669"/>
    <property type="project" value="UniProtKB-ARBA"/>
</dbReference>
<dbReference type="EMBL" id="LWCI01000168">
    <property type="protein sequence ID" value="KZS56679.1"/>
    <property type="molecule type" value="Genomic_DNA"/>
</dbReference>
<evidence type="ECO:0000313" key="2">
    <source>
        <dbReference type="EMBL" id="KZS56679.1"/>
    </source>
</evidence>
<dbReference type="PRINTS" id="PR00111">
    <property type="entry name" value="ABHYDROLASE"/>
</dbReference>
<feature type="domain" description="AB hydrolase-1" evidence="1">
    <location>
        <begin position="30"/>
        <end position="266"/>
    </location>
</feature>
<dbReference type="AlphaFoldDB" id="A0A163UV95"/>
<organism evidence="2 3">
    <name type="scientific">Mycobacterium ostraviense</name>
    <dbReference type="NCBI Taxonomy" id="2738409"/>
    <lineage>
        <taxon>Bacteria</taxon>
        <taxon>Bacillati</taxon>
        <taxon>Actinomycetota</taxon>
        <taxon>Actinomycetes</taxon>
        <taxon>Mycobacteriales</taxon>
        <taxon>Mycobacteriaceae</taxon>
        <taxon>Mycobacterium</taxon>
    </lineage>
</organism>
<dbReference type="SUPFAM" id="SSF53474">
    <property type="entry name" value="alpha/beta-Hydrolases"/>
    <property type="match status" value="1"/>
</dbReference>
<dbReference type="Pfam" id="PF00561">
    <property type="entry name" value="Abhydrolase_1"/>
    <property type="match status" value="1"/>
</dbReference>
<gene>
    <name evidence="2" type="ORF">A4G28_24320</name>
</gene>
<sequence length="294" mass="32515">MSISPQLGQAHRVDIPAGTITYRDRGSGSPIVFVHGVGVNGDLWRHVAPRLAASHRCITPDLPWGSHSIPLKPDADLSLPGMARITADFLDALDLDDVTIVANDTGGAVAQALVGSYPERIARLVLTSCDAFEKFPPTPQKYLEVMSRSRLLTWIVAYTVHFKPIQRLPTAYGFVTSRAMPRDIMRSFTDPVRANPGVRRDFRRMLQSVDTRYTFEAAARLTGFDKPALVLWAGDDKIFPRQHGQRLAKLLPQGRFDLIADSRTFIPEEQPDRLAAAIEDFLAAHPVVAEPRSG</sequence>
<dbReference type="InterPro" id="IPR029058">
    <property type="entry name" value="AB_hydrolase_fold"/>
</dbReference>
<comment type="caution">
    <text evidence="2">The sequence shown here is derived from an EMBL/GenBank/DDBJ whole genome shotgun (WGS) entry which is preliminary data.</text>
</comment>